<evidence type="ECO:0000313" key="1">
    <source>
        <dbReference type="EMBL" id="OTW30521.1"/>
    </source>
</evidence>
<keyword evidence="2" id="KW-1185">Reference proteome</keyword>
<dbReference type="RefSeq" id="WP_085622019.1">
    <property type="nucleotide sequence ID" value="NZ_JAPTFZ010000006.1"/>
</dbReference>
<proteinExistence type="predicted"/>
<accession>A0ABX3Z0W6</accession>
<dbReference type="EMBL" id="NEFX01000018">
    <property type="protein sequence ID" value="OTW30521.1"/>
    <property type="molecule type" value="Genomic_DNA"/>
</dbReference>
<evidence type="ECO:0000313" key="2">
    <source>
        <dbReference type="Proteomes" id="UP000195208"/>
    </source>
</evidence>
<comment type="caution">
    <text evidence="1">The sequence shown here is derived from an EMBL/GenBank/DDBJ whole genome shotgun (WGS) entry which is preliminary data.</text>
</comment>
<reference evidence="1 2" key="1">
    <citation type="submission" date="2017-04" db="EMBL/GenBank/DDBJ databases">
        <title>Staphylococcus agnetis, a potential pathogen in the broiler production.</title>
        <authorList>
            <person name="Poulsen L."/>
        </authorList>
    </citation>
    <scope>NUCLEOTIDE SEQUENCE [LARGE SCALE GENOMIC DNA]</scope>
    <source>
        <strain evidence="1 2">723_310714_2_2_spleen</strain>
    </source>
</reference>
<name>A0ABX3Z0W6_9STAP</name>
<sequence>MKIKEAIAKLKEQGLDLREEKAIFRLKDGALELYLDEDEKTLKTEIHDLKVVVSDDLNKMDMMNVAYQLANMYKMDN</sequence>
<dbReference type="Proteomes" id="UP000195208">
    <property type="component" value="Unassembled WGS sequence"/>
</dbReference>
<protein>
    <submittedName>
        <fullName evidence="1">Uncharacterized protein</fullName>
    </submittedName>
</protein>
<organism evidence="1 2">
    <name type="scientific">Staphylococcus agnetis</name>
    <dbReference type="NCBI Taxonomy" id="985762"/>
    <lineage>
        <taxon>Bacteria</taxon>
        <taxon>Bacillati</taxon>
        <taxon>Bacillota</taxon>
        <taxon>Bacilli</taxon>
        <taxon>Bacillales</taxon>
        <taxon>Staphylococcaceae</taxon>
        <taxon>Staphylococcus</taxon>
    </lineage>
</organism>
<gene>
    <name evidence="1" type="ORF">B9M88_09640</name>
</gene>